<gene>
    <name evidence="1" type="ORF">AHLFYP4_01160</name>
</gene>
<name>A0A6N2T407_ANAHA</name>
<evidence type="ECO:0008006" key="2">
    <source>
        <dbReference type="Google" id="ProtNLM"/>
    </source>
</evidence>
<organism evidence="1">
    <name type="scientific">Anaerostipes hadrus</name>
    <dbReference type="NCBI Taxonomy" id="649756"/>
    <lineage>
        <taxon>Bacteria</taxon>
        <taxon>Bacillati</taxon>
        <taxon>Bacillota</taxon>
        <taxon>Clostridia</taxon>
        <taxon>Lachnospirales</taxon>
        <taxon>Lachnospiraceae</taxon>
        <taxon>Anaerostipes</taxon>
    </lineage>
</organism>
<proteinExistence type="predicted"/>
<accession>A0A6N2T407</accession>
<dbReference type="RefSeq" id="WP_156723310.1">
    <property type="nucleotide sequence ID" value="NZ_CACRSX010000024.1"/>
</dbReference>
<reference evidence="1" key="1">
    <citation type="submission" date="2019-11" db="EMBL/GenBank/DDBJ databases">
        <authorList>
            <person name="Feng L."/>
        </authorList>
    </citation>
    <scope>NUCLEOTIDE SEQUENCE</scope>
    <source>
        <strain evidence="1">AhadrusLFYP4</strain>
    </source>
</reference>
<dbReference type="Gene3D" id="1.10.1070.20">
    <property type="match status" value="1"/>
</dbReference>
<sequence>MIYTLMNKNNPVIDFETQMGTILRITDTWNEEYLPIGTRTKTGIDVKILNHWWHGRSIPASRTGIKEALENMEIDSSKELLEKSYGLSLSDQYWIRPDHSKIQWKDINFFENPFSEDVGSALFGGQFSGDFMSPDNTSDGWLRKKWVIQNQRRVLLKAGSGESQQEPLNEVLANMICDRLDIKNYVKYQCGYQEDHAFSACDNFITPDTELITANMFMKIKKKINHHSCYQHYKECCQEMGVDITDSLDDMLILDFIICNRDRHYNNFGMIRNVNTLQIEKAAPIFDTGTSAFAGISENKIKTLPLNESKPFCKYHEEQIALIQNIERYEFQKLTGLEEEFNELLQRSPFITISRRDKLVTWLGERIRMLCESKMDTERVFQIVKTAKEYQRRK</sequence>
<evidence type="ECO:0000313" key="1">
    <source>
        <dbReference type="EMBL" id="VYS98555.1"/>
    </source>
</evidence>
<protein>
    <recommendedName>
        <fullName evidence="2">Excisionase</fullName>
    </recommendedName>
</protein>
<dbReference type="EMBL" id="CACRSX010000024">
    <property type="protein sequence ID" value="VYS98555.1"/>
    <property type="molecule type" value="Genomic_DNA"/>
</dbReference>
<dbReference type="AlphaFoldDB" id="A0A6N2T407"/>